<dbReference type="KEGG" id="ocm:CBP12_07720"/>
<accession>A0A1Y0CYF0</accession>
<reference evidence="5" key="1">
    <citation type="submission" date="2017-05" db="EMBL/GenBank/DDBJ databases">
        <authorList>
            <person name="Sung H."/>
        </authorList>
    </citation>
    <scope>NUCLEOTIDE SEQUENCE [LARGE SCALE GENOMIC DNA]</scope>
    <source>
        <strain evidence="5">AMac2203</strain>
    </source>
</reference>
<protein>
    <submittedName>
        <fullName evidence="4">Alanine dehydrogenase</fullName>
    </submittedName>
</protein>
<dbReference type="SMART" id="SM00829">
    <property type="entry name" value="PKS_ER"/>
    <property type="match status" value="1"/>
</dbReference>
<dbReference type="OrthoDB" id="9785812at2"/>
<dbReference type="Pfam" id="PF13602">
    <property type="entry name" value="ADH_zinc_N_2"/>
    <property type="match status" value="1"/>
</dbReference>
<dbReference type="SUPFAM" id="SSF51735">
    <property type="entry name" value="NAD(P)-binding Rossmann-fold domains"/>
    <property type="match status" value="1"/>
</dbReference>
<dbReference type="CDD" id="cd05289">
    <property type="entry name" value="MDR_like_2"/>
    <property type="match status" value="1"/>
</dbReference>
<keyword evidence="1" id="KW-0521">NADP</keyword>
<organism evidence="4 5">
    <name type="scientific">Oceanisphaera avium</name>
    <dbReference type="NCBI Taxonomy" id="1903694"/>
    <lineage>
        <taxon>Bacteria</taxon>
        <taxon>Pseudomonadati</taxon>
        <taxon>Pseudomonadota</taxon>
        <taxon>Gammaproteobacteria</taxon>
        <taxon>Aeromonadales</taxon>
        <taxon>Aeromonadaceae</taxon>
        <taxon>Oceanisphaera</taxon>
    </lineage>
</organism>
<dbReference type="Gene3D" id="3.90.180.10">
    <property type="entry name" value="Medium-chain alcohol dehydrogenases, catalytic domain"/>
    <property type="match status" value="1"/>
</dbReference>
<dbReference type="PANTHER" id="PTHR48106">
    <property type="entry name" value="QUINONE OXIDOREDUCTASE PIG3-RELATED"/>
    <property type="match status" value="1"/>
</dbReference>
<dbReference type="Proteomes" id="UP000243793">
    <property type="component" value="Chromosome"/>
</dbReference>
<evidence type="ECO:0000313" key="4">
    <source>
        <dbReference type="EMBL" id="ART80044.1"/>
    </source>
</evidence>
<name>A0A1Y0CYF0_9GAMM</name>
<dbReference type="InterPro" id="IPR013154">
    <property type="entry name" value="ADH-like_N"/>
</dbReference>
<dbReference type="AlphaFoldDB" id="A0A1Y0CYF0"/>
<dbReference type="InterPro" id="IPR020843">
    <property type="entry name" value="ER"/>
</dbReference>
<evidence type="ECO:0000256" key="2">
    <source>
        <dbReference type="ARBA" id="ARBA00023002"/>
    </source>
</evidence>
<feature type="domain" description="Enoyl reductase (ER)" evidence="3">
    <location>
        <begin position="10"/>
        <end position="308"/>
    </location>
</feature>
<gene>
    <name evidence="4" type="ORF">CBP12_07720</name>
</gene>
<dbReference type="RefSeq" id="WP_086963913.1">
    <property type="nucleotide sequence ID" value="NZ_CP021376.1"/>
</dbReference>
<dbReference type="InterPro" id="IPR011032">
    <property type="entry name" value="GroES-like_sf"/>
</dbReference>
<dbReference type="GO" id="GO:0016651">
    <property type="term" value="F:oxidoreductase activity, acting on NAD(P)H"/>
    <property type="evidence" value="ECO:0007669"/>
    <property type="project" value="TreeGrafter"/>
</dbReference>
<dbReference type="InterPro" id="IPR002364">
    <property type="entry name" value="Quin_OxRdtase/zeta-crystal_CS"/>
</dbReference>
<dbReference type="Gene3D" id="3.40.50.720">
    <property type="entry name" value="NAD(P)-binding Rossmann-like Domain"/>
    <property type="match status" value="1"/>
</dbReference>
<dbReference type="GO" id="GO:0008270">
    <property type="term" value="F:zinc ion binding"/>
    <property type="evidence" value="ECO:0007669"/>
    <property type="project" value="InterPro"/>
</dbReference>
<evidence type="ECO:0000256" key="1">
    <source>
        <dbReference type="ARBA" id="ARBA00022857"/>
    </source>
</evidence>
<evidence type="ECO:0000313" key="5">
    <source>
        <dbReference type="Proteomes" id="UP000243793"/>
    </source>
</evidence>
<dbReference type="SUPFAM" id="SSF50129">
    <property type="entry name" value="GroES-like"/>
    <property type="match status" value="1"/>
</dbReference>
<keyword evidence="2" id="KW-0560">Oxidoreductase</keyword>
<proteinExistence type="predicted"/>
<dbReference type="GO" id="GO:0070402">
    <property type="term" value="F:NADPH binding"/>
    <property type="evidence" value="ECO:0007669"/>
    <property type="project" value="TreeGrafter"/>
</dbReference>
<dbReference type="Pfam" id="PF08240">
    <property type="entry name" value="ADH_N"/>
    <property type="match status" value="1"/>
</dbReference>
<sequence>MKQLMIKRFGDASQLELVEQEAPCLATNEIRVQMHFAGVNPVDAKTRAGLGWGAEAIKDQLPWTPGLEVMGTVLELGAEVSIYQEGDRVFGLLAGGGYSEQLVVPANALLRVPSAVSDETAAGLSLAGITAWQALTEHGCLKAGERVLISAAAGGVGHLAVQIAKNLGATVVALASSYNHEFLRNLGADEVLDYREQEQVSQLESVDLFIDLVGGNSGKSLLTNVKEQGRVVTVPTNTADDVINAALAKGLSATGMLKHNDNQQLANLMQAVVEQKLRVEISHVYPLAEGELAHRQIETGHTRGKVLLQG</sequence>
<keyword evidence="5" id="KW-1185">Reference proteome</keyword>
<dbReference type="PROSITE" id="PS01162">
    <property type="entry name" value="QOR_ZETA_CRYSTAL"/>
    <property type="match status" value="1"/>
</dbReference>
<dbReference type="InterPro" id="IPR036291">
    <property type="entry name" value="NAD(P)-bd_dom_sf"/>
</dbReference>
<dbReference type="EMBL" id="CP021376">
    <property type="protein sequence ID" value="ART80044.1"/>
    <property type="molecule type" value="Genomic_DNA"/>
</dbReference>
<evidence type="ECO:0000259" key="3">
    <source>
        <dbReference type="SMART" id="SM00829"/>
    </source>
</evidence>